<keyword evidence="2" id="KW-1185">Reference proteome</keyword>
<sequence>MSYTYRYDRFMTYGGPGENPGDDQYAARPWPDWDTADTAALARYVNPESFDDLGVPSGLAFNETDPDLVEAAGREVVRDAYNALAAMRLRYGFDAWGGPHVGRQRIRYPARVRREKGTCLDLVLMLAGLLLRAQVRPVVALLDRGQDRHAVLLADVRRPLDKSYLRQSADFRNIVRPRSGAEDGVLELRPGARLPAWLIPVDVVRVAIEHDDEQSVPFDEAVHGGHDELGKGYATTLLDIPSSPHARNPLGKPQDAQSPAIYARLPVLEQAPSDYASRAGIREDLKRGQGRIVLCGEQGMGKSLLAYERARGADAGYGWFLNTSDRLSLRAELARAELEQMSRVGPVTDDADHEPYALAALRRLEDSDAPWVVVIDNADGPPEKIRDFLPRAVKPGQTLIVTTTNTAWGTFFPGVEPIVVEPLKSTDMADLPERLQKVTQGKPLIYEALRRLAAAGAWQPLAGPGQTGTQESGTAVVWRLAAGILADDQAALDAAHAVAWAPPVLLPLDDLAAALGLDDSAPLDTLRDIGLLATRTQNRVTTVQMHRLLRAEIQKERHVMTQGASAGLPGWAALASTGPGWQLLTRLADNSTVSDLHASAAQPDSLAGLEPHRHGLVLHGVARVLELRSMVEEASELYAEAGGYFDPARDAPLVAECLYGRARWANQNSKATLDEFDEGLTFASEAERLASTDSTVEGRIRAARAMAMRGLLLRKKAGKDGAPEEPALAEAMELLQRSLDERRRLNDPEIDRAEFNMLGTYVRLGKLTGGADAHRWFHAAYEGYSRLREMRLERFHGVVISSIAACTSGRGLTLYYGALAGVDPRRKNAGNDDAPVVGVGTATRLDLLRQASVLVADSLRERSDLAPAHTDSDDCLKSMGLLEKIFGLRRLFLAATPKPDNADPDNADPATVKLATLSPEQAAGVLHPKEKELLKEAAGYGLVPAGA</sequence>
<dbReference type="Gene3D" id="3.40.50.300">
    <property type="entry name" value="P-loop containing nucleotide triphosphate hydrolases"/>
    <property type="match status" value="1"/>
</dbReference>
<dbReference type="KEGG" id="fsy:FsymDg_3111"/>
<evidence type="ECO:0000313" key="2">
    <source>
        <dbReference type="Proteomes" id="UP000001549"/>
    </source>
</evidence>
<protein>
    <submittedName>
        <fullName evidence="1">Uncharacterized protein</fullName>
    </submittedName>
</protein>
<dbReference type="InterPro" id="IPR027417">
    <property type="entry name" value="P-loop_NTPase"/>
</dbReference>
<dbReference type="HOGENOM" id="CLU_310526_0_0_11"/>
<dbReference type="STRING" id="656024.FsymDg_3111"/>
<organism evidence="1 2">
    <name type="scientific">Candidatus Protofrankia datiscae</name>
    <dbReference type="NCBI Taxonomy" id="2716812"/>
    <lineage>
        <taxon>Bacteria</taxon>
        <taxon>Bacillati</taxon>
        <taxon>Actinomycetota</taxon>
        <taxon>Actinomycetes</taxon>
        <taxon>Frankiales</taxon>
        <taxon>Frankiaceae</taxon>
        <taxon>Protofrankia</taxon>
    </lineage>
</organism>
<reference evidence="1 2" key="1">
    <citation type="submission" date="2011-05" db="EMBL/GenBank/DDBJ databases">
        <title>Complete sequence of chromosome of Frankia symbiont of Datisca glomerata.</title>
        <authorList>
            <consortium name="US DOE Joint Genome Institute"/>
            <person name="Lucas S."/>
            <person name="Han J."/>
            <person name="Lapidus A."/>
            <person name="Cheng J.-F."/>
            <person name="Goodwin L."/>
            <person name="Pitluck S."/>
            <person name="Peters L."/>
            <person name="Mikhailova N."/>
            <person name="Chertkov O."/>
            <person name="Teshima H."/>
            <person name="Han C."/>
            <person name="Tapia R."/>
            <person name="Land M."/>
            <person name="Hauser L."/>
            <person name="Kyrpides N."/>
            <person name="Ivanova N."/>
            <person name="Pagani I."/>
            <person name="Berry A."/>
            <person name="Pawlowski K."/>
            <person name="Persson T."/>
            <person name="Vanden Heuvel B."/>
            <person name="Benson D."/>
            <person name="Woyke T."/>
        </authorList>
    </citation>
    <scope>NUCLEOTIDE SEQUENCE [LARGE SCALE GENOMIC DNA]</scope>
    <source>
        <strain evidence="2">4085684</strain>
    </source>
</reference>
<dbReference type="EMBL" id="CP002801">
    <property type="protein sequence ID" value="AEH10420.1"/>
    <property type="molecule type" value="Genomic_DNA"/>
</dbReference>
<proteinExistence type="predicted"/>
<evidence type="ECO:0000313" key="1">
    <source>
        <dbReference type="EMBL" id="AEH10420.1"/>
    </source>
</evidence>
<accession>F8AYB7</accession>
<dbReference type="Proteomes" id="UP000001549">
    <property type="component" value="Chromosome"/>
</dbReference>
<name>F8AYB7_9ACTN</name>
<dbReference type="AlphaFoldDB" id="F8AYB7"/>
<gene>
    <name evidence="1" type="ordered locus">FsymDg_3111</name>
</gene>
<dbReference type="SUPFAM" id="SSF52540">
    <property type="entry name" value="P-loop containing nucleoside triphosphate hydrolases"/>
    <property type="match status" value="1"/>
</dbReference>